<keyword evidence="1" id="KW-1133">Transmembrane helix</keyword>
<dbReference type="AlphaFoldDB" id="A0A1Y2LTY0"/>
<sequence>MPNTTSTPKLPAVTRGSIITFYLAWLTYFVAYLLLVYKFHLAARILLFLGAVPHLALVLVGARGLLATITYTAAARSVTENPGNITDRAAENAAEKPTGDQPANTAPPTDPFPATLTTLVLVYYVLLTLSSLGCFALAIPLLILTYTPDDMNRGIYGMSGAMFLVALVAAVIELVFFVALLPILVKMIRRVRGGKGKEGKGVESV</sequence>
<organism evidence="2 3">
    <name type="scientific">Epicoccum nigrum</name>
    <name type="common">Soil fungus</name>
    <name type="synonym">Epicoccum purpurascens</name>
    <dbReference type="NCBI Taxonomy" id="105696"/>
    <lineage>
        <taxon>Eukaryota</taxon>
        <taxon>Fungi</taxon>
        <taxon>Dikarya</taxon>
        <taxon>Ascomycota</taxon>
        <taxon>Pezizomycotina</taxon>
        <taxon>Dothideomycetes</taxon>
        <taxon>Pleosporomycetidae</taxon>
        <taxon>Pleosporales</taxon>
        <taxon>Pleosporineae</taxon>
        <taxon>Didymellaceae</taxon>
        <taxon>Epicoccum</taxon>
    </lineage>
</organism>
<name>A0A1Y2LTY0_EPING</name>
<keyword evidence="3" id="KW-1185">Reference proteome</keyword>
<feature type="transmembrane region" description="Helical" evidence="1">
    <location>
        <begin position="163"/>
        <end position="185"/>
    </location>
</feature>
<keyword evidence="1" id="KW-0472">Membrane</keyword>
<reference evidence="2 3" key="1">
    <citation type="journal article" date="2017" name="Genome Announc.">
        <title>Genome sequence of the saprophytic ascomycete Epicoccum nigrum ICMP 19927 strain isolated from New Zealand.</title>
        <authorList>
            <person name="Fokin M."/>
            <person name="Fleetwood D."/>
            <person name="Weir B.S."/>
            <person name="Villas-Boas S.G."/>
        </authorList>
    </citation>
    <scope>NUCLEOTIDE SEQUENCE [LARGE SCALE GENOMIC DNA]</scope>
    <source>
        <strain evidence="2 3">ICMP 19927</strain>
    </source>
</reference>
<dbReference type="Proteomes" id="UP000193240">
    <property type="component" value="Unassembled WGS sequence"/>
</dbReference>
<proteinExistence type="predicted"/>
<accession>A0A1Y2LTY0</accession>
<keyword evidence="1" id="KW-0812">Transmembrane</keyword>
<feature type="transmembrane region" description="Helical" evidence="1">
    <location>
        <begin position="12"/>
        <end position="35"/>
    </location>
</feature>
<dbReference type="InParanoid" id="A0A1Y2LTY0"/>
<dbReference type="EMBL" id="KZ107849">
    <property type="protein sequence ID" value="OSS47301.1"/>
    <property type="molecule type" value="Genomic_DNA"/>
</dbReference>
<evidence type="ECO:0000313" key="3">
    <source>
        <dbReference type="Proteomes" id="UP000193240"/>
    </source>
</evidence>
<feature type="transmembrane region" description="Helical" evidence="1">
    <location>
        <begin position="121"/>
        <end position="143"/>
    </location>
</feature>
<evidence type="ECO:0000256" key="1">
    <source>
        <dbReference type="SAM" id="Phobius"/>
    </source>
</evidence>
<evidence type="ECO:0000313" key="2">
    <source>
        <dbReference type="EMBL" id="OSS47301.1"/>
    </source>
</evidence>
<feature type="transmembrane region" description="Helical" evidence="1">
    <location>
        <begin position="41"/>
        <end position="62"/>
    </location>
</feature>
<protein>
    <submittedName>
        <fullName evidence="2">Uncharacterized protein</fullName>
    </submittedName>
</protein>
<gene>
    <name evidence="2" type="ORF">B5807_09903</name>
</gene>